<gene>
    <name evidence="2" type="ORF">EA797_04560</name>
</gene>
<feature type="region of interest" description="Disordered" evidence="1">
    <location>
        <begin position="225"/>
        <end position="272"/>
    </location>
</feature>
<feature type="compositionally biased region" description="Polar residues" evidence="1">
    <location>
        <begin position="243"/>
        <end position="265"/>
    </location>
</feature>
<organism evidence="2 3">
    <name type="scientific">Stutzerimonas zhaodongensis</name>
    <dbReference type="NCBI Taxonomy" id="1176257"/>
    <lineage>
        <taxon>Bacteria</taxon>
        <taxon>Pseudomonadati</taxon>
        <taxon>Pseudomonadota</taxon>
        <taxon>Gammaproteobacteria</taxon>
        <taxon>Pseudomonadales</taxon>
        <taxon>Pseudomonadaceae</taxon>
        <taxon>Stutzerimonas</taxon>
    </lineage>
</organism>
<evidence type="ECO:0000313" key="3">
    <source>
        <dbReference type="Proteomes" id="UP000269774"/>
    </source>
</evidence>
<dbReference type="Pfam" id="PF05944">
    <property type="entry name" value="Phage_term_smal"/>
    <property type="match status" value="1"/>
</dbReference>
<name>A0A3M2HSJ9_9GAMM</name>
<evidence type="ECO:0000313" key="2">
    <source>
        <dbReference type="EMBL" id="RMH92008.1"/>
    </source>
</evidence>
<dbReference type="GO" id="GO:0004519">
    <property type="term" value="F:endonuclease activity"/>
    <property type="evidence" value="ECO:0007669"/>
    <property type="project" value="InterPro"/>
</dbReference>
<dbReference type="GO" id="GO:0003677">
    <property type="term" value="F:DNA binding"/>
    <property type="evidence" value="ECO:0007669"/>
    <property type="project" value="InterPro"/>
</dbReference>
<comment type="caution">
    <text evidence="2">The sequence shown here is derived from an EMBL/GenBank/DDBJ whole genome shotgun (WGS) entry which is preliminary data.</text>
</comment>
<proteinExistence type="predicted"/>
<protein>
    <submittedName>
        <fullName evidence="2">Terminase</fullName>
    </submittedName>
</protein>
<evidence type="ECO:0000256" key="1">
    <source>
        <dbReference type="SAM" id="MobiDB-lite"/>
    </source>
</evidence>
<feature type="compositionally biased region" description="Low complexity" evidence="1">
    <location>
        <begin position="230"/>
        <end position="241"/>
    </location>
</feature>
<dbReference type="InterPro" id="IPR010270">
    <property type="entry name" value="Phage_P2_GpM"/>
</dbReference>
<dbReference type="AlphaFoldDB" id="A0A3M2HSJ9"/>
<sequence length="272" mass="29181">MLSPAQRNQLRKRAALQAADVAPAMSMAGATAYEQQLLQLNQDRLRLKQVQSEQGKAELKRSLIPAYAPYIEGVLSAGNGAQDDVLTTLMVWNIDAGDYAAALHIGRYVLEHKLKMPDRFERTTGCLLAEEVANAALKQQKAGEPFDRFVLTLAADITAAHDMPDQARAKLHLALGKAYLAELDEAAPNAEGLEEARANLARAIDLHSNCGGKKDLEQVQRLLKKHAESTPTVPGTGTPPVDETSSPNQGEGDQTDPGTQATETGTGEPPAN</sequence>
<dbReference type="EMBL" id="RFFM01000001">
    <property type="protein sequence ID" value="RMH92008.1"/>
    <property type="molecule type" value="Genomic_DNA"/>
</dbReference>
<dbReference type="Proteomes" id="UP000269774">
    <property type="component" value="Unassembled WGS sequence"/>
</dbReference>
<reference evidence="2 3" key="1">
    <citation type="submission" date="2018-10" db="EMBL/GenBank/DDBJ databases">
        <title>Pseudomonas zhaodongensis NEAU-ST5-21(T) genome.</title>
        <authorList>
            <person name="Peng J."/>
            <person name="Liu Z.-P."/>
        </authorList>
    </citation>
    <scope>NUCLEOTIDE SEQUENCE [LARGE SCALE GENOMIC DNA]</scope>
    <source>
        <strain evidence="2 3">NEAU-ST5-21</strain>
    </source>
</reference>
<keyword evidence="3" id="KW-1185">Reference proteome</keyword>
<accession>A0A3M2HSJ9</accession>
<dbReference type="OrthoDB" id="8562788at2"/>